<protein>
    <submittedName>
        <fullName evidence="10">Zinc finger protein 354C-like isoform X1</fullName>
    </submittedName>
</protein>
<feature type="domain" description="C2H2-type" evidence="8">
    <location>
        <begin position="56"/>
        <end position="83"/>
    </location>
</feature>
<evidence type="ECO:0000256" key="7">
    <source>
        <dbReference type="PROSITE-ProRule" id="PRU00042"/>
    </source>
</evidence>
<organism evidence="9 10">
    <name type="scientific">Dinoponera quadriceps</name>
    <name type="common">South American ant</name>
    <dbReference type="NCBI Taxonomy" id="609295"/>
    <lineage>
        <taxon>Eukaryota</taxon>
        <taxon>Metazoa</taxon>
        <taxon>Ecdysozoa</taxon>
        <taxon>Arthropoda</taxon>
        <taxon>Hexapoda</taxon>
        <taxon>Insecta</taxon>
        <taxon>Pterygota</taxon>
        <taxon>Neoptera</taxon>
        <taxon>Endopterygota</taxon>
        <taxon>Hymenoptera</taxon>
        <taxon>Apocrita</taxon>
        <taxon>Aculeata</taxon>
        <taxon>Formicoidea</taxon>
        <taxon>Formicidae</taxon>
        <taxon>Ponerinae</taxon>
        <taxon>Ponerini</taxon>
        <taxon>Dinoponera</taxon>
    </lineage>
</organism>
<evidence type="ECO:0000256" key="4">
    <source>
        <dbReference type="ARBA" id="ARBA00022771"/>
    </source>
</evidence>
<dbReference type="KEGG" id="dqu:106748561"/>
<dbReference type="PANTHER" id="PTHR24394">
    <property type="entry name" value="ZINC FINGER PROTEIN"/>
    <property type="match status" value="1"/>
</dbReference>
<evidence type="ECO:0000256" key="1">
    <source>
        <dbReference type="ARBA" id="ARBA00004123"/>
    </source>
</evidence>
<keyword evidence="5" id="KW-0862">Zinc</keyword>
<keyword evidence="9" id="KW-1185">Reference proteome</keyword>
<dbReference type="GeneID" id="106748561"/>
<feature type="domain" description="C2H2-type" evidence="8">
    <location>
        <begin position="27"/>
        <end position="54"/>
    </location>
</feature>
<sequence>MLRNLLSGRTERSQPRSMLTHIFRKPYPCSKCNRSYTNKSTLNRHLREECGKLPQYMCRYCHKAFHQRSNFQRHVWTDGGSAMRENVAAQSAPTSVTPAARSTRGGRLISGTCARSAAKSRRPRAGTVESSIAGVTLSTNT</sequence>
<keyword evidence="3" id="KW-0677">Repeat</keyword>
<dbReference type="PROSITE" id="PS50157">
    <property type="entry name" value="ZINC_FINGER_C2H2_2"/>
    <property type="match status" value="2"/>
</dbReference>
<evidence type="ECO:0000256" key="5">
    <source>
        <dbReference type="ARBA" id="ARBA00022833"/>
    </source>
</evidence>
<dbReference type="InterPro" id="IPR036236">
    <property type="entry name" value="Znf_C2H2_sf"/>
</dbReference>
<evidence type="ECO:0000313" key="9">
    <source>
        <dbReference type="Proteomes" id="UP000515204"/>
    </source>
</evidence>
<keyword evidence="2" id="KW-0479">Metal-binding</keyword>
<comment type="subcellular location">
    <subcellularLocation>
        <location evidence="1">Nucleus</location>
    </subcellularLocation>
</comment>
<evidence type="ECO:0000256" key="6">
    <source>
        <dbReference type="ARBA" id="ARBA00023242"/>
    </source>
</evidence>
<dbReference type="Pfam" id="PF00096">
    <property type="entry name" value="zf-C2H2"/>
    <property type="match status" value="2"/>
</dbReference>
<proteinExistence type="predicted"/>
<dbReference type="GO" id="GO:0008270">
    <property type="term" value="F:zinc ion binding"/>
    <property type="evidence" value="ECO:0007669"/>
    <property type="project" value="UniProtKB-KW"/>
</dbReference>
<dbReference type="GO" id="GO:0005634">
    <property type="term" value="C:nucleus"/>
    <property type="evidence" value="ECO:0007669"/>
    <property type="project" value="UniProtKB-SubCell"/>
</dbReference>
<dbReference type="GO" id="GO:0000981">
    <property type="term" value="F:DNA-binding transcription factor activity, RNA polymerase II-specific"/>
    <property type="evidence" value="ECO:0007669"/>
    <property type="project" value="TreeGrafter"/>
</dbReference>
<reference evidence="10" key="1">
    <citation type="submission" date="2025-08" db="UniProtKB">
        <authorList>
            <consortium name="RefSeq"/>
        </authorList>
    </citation>
    <scope>IDENTIFICATION</scope>
</reference>
<name>A0A6P3XX96_DINQU</name>
<evidence type="ECO:0000259" key="8">
    <source>
        <dbReference type="PROSITE" id="PS50157"/>
    </source>
</evidence>
<evidence type="ECO:0000256" key="3">
    <source>
        <dbReference type="ARBA" id="ARBA00022737"/>
    </source>
</evidence>
<keyword evidence="4 7" id="KW-0863">Zinc-finger</keyword>
<keyword evidence="6" id="KW-0539">Nucleus</keyword>
<dbReference type="Proteomes" id="UP000515204">
    <property type="component" value="Unplaced"/>
</dbReference>
<dbReference type="SUPFAM" id="SSF57667">
    <property type="entry name" value="beta-beta-alpha zinc fingers"/>
    <property type="match status" value="1"/>
</dbReference>
<gene>
    <name evidence="10" type="primary">LOC106748561</name>
</gene>
<dbReference type="Gene3D" id="3.30.160.60">
    <property type="entry name" value="Classic Zinc Finger"/>
    <property type="match status" value="2"/>
</dbReference>
<accession>A0A6P3XX96</accession>
<dbReference type="InterPro" id="IPR013087">
    <property type="entry name" value="Znf_C2H2_type"/>
</dbReference>
<dbReference type="RefSeq" id="XP_014482707.1">
    <property type="nucleotide sequence ID" value="XM_014627221.1"/>
</dbReference>
<dbReference type="FunFam" id="3.30.160.60:FF:000086">
    <property type="entry name" value="transcription factor E4F1 isoform X1"/>
    <property type="match status" value="1"/>
</dbReference>
<evidence type="ECO:0000313" key="10">
    <source>
        <dbReference type="RefSeq" id="XP_014482707.1"/>
    </source>
</evidence>
<dbReference type="AlphaFoldDB" id="A0A6P3XX96"/>
<evidence type="ECO:0000256" key="2">
    <source>
        <dbReference type="ARBA" id="ARBA00022723"/>
    </source>
</evidence>
<dbReference type="PANTHER" id="PTHR24394:SF44">
    <property type="entry name" value="ZINC FINGER PROTEIN 271-LIKE"/>
    <property type="match status" value="1"/>
</dbReference>